<sequence>MYVPLLYKALIVSLNFT</sequence>
<organism evidence="1">
    <name type="scientific">Rhizophora mucronata</name>
    <name type="common">Asiatic mangrove</name>
    <dbReference type="NCBI Taxonomy" id="61149"/>
    <lineage>
        <taxon>Eukaryota</taxon>
        <taxon>Viridiplantae</taxon>
        <taxon>Streptophyta</taxon>
        <taxon>Embryophyta</taxon>
        <taxon>Tracheophyta</taxon>
        <taxon>Spermatophyta</taxon>
        <taxon>Magnoliopsida</taxon>
        <taxon>eudicotyledons</taxon>
        <taxon>Gunneridae</taxon>
        <taxon>Pentapetalae</taxon>
        <taxon>rosids</taxon>
        <taxon>fabids</taxon>
        <taxon>Malpighiales</taxon>
        <taxon>Rhizophoraceae</taxon>
        <taxon>Rhizophora</taxon>
    </lineage>
</organism>
<evidence type="ECO:0000313" key="1">
    <source>
        <dbReference type="EMBL" id="MBX49541.1"/>
    </source>
</evidence>
<name>A0A2P2P4I7_RHIMU</name>
<dbReference type="AlphaFoldDB" id="A0A2P2P4I7"/>
<reference evidence="1" key="1">
    <citation type="submission" date="2018-02" db="EMBL/GenBank/DDBJ databases">
        <title>Rhizophora mucronata_Transcriptome.</title>
        <authorList>
            <person name="Meera S.P."/>
            <person name="Sreeshan A."/>
            <person name="Augustine A."/>
        </authorList>
    </citation>
    <scope>NUCLEOTIDE SEQUENCE</scope>
    <source>
        <tissue evidence="1">Leaf</tissue>
    </source>
</reference>
<proteinExistence type="predicted"/>
<protein>
    <submittedName>
        <fullName evidence="1">Uncharacterized protein</fullName>
    </submittedName>
</protein>
<dbReference type="EMBL" id="GGEC01069057">
    <property type="protein sequence ID" value="MBX49541.1"/>
    <property type="molecule type" value="Transcribed_RNA"/>
</dbReference>
<accession>A0A2P2P4I7</accession>